<dbReference type="EMBL" id="KC611705">
    <property type="protein sequence ID" value="AGH59136.1"/>
    <property type="molecule type" value="Genomic_DNA"/>
</dbReference>
<feature type="region of interest" description="Disordered" evidence="1">
    <location>
        <begin position="347"/>
        <end position="376"/>
    </location>
</feature>
<feature type="compositionally biased region" description="Basic and acidic residues" evidence="1">
    <location>
        <begin position="390"/>
        <end position="401"/>
    </location>
</feature>
<proteinExistence type="predicted"/>
<evidence type="ECO:0000256" key="1">
    <source>
        <dbReference type="SAM" id="MobiDB-lite"/>
    </source>
</evidence>
<reference evidence="2" key="1">
    <citation type="submission" date="2013-02" db="EMBL/GenBank/DDBJ databases">
        <authorList>
            <person name="Cross G.A.M."/>
            <person name="Kim H.-S."/>
            <person name="Wickstead B."/>
        </authorList>
    </citation>
    <scope>NUCLEOTIDE SEQUENCE</scope>
    <source>
        <strain evidence="2">Lister 427</strain>
    </source>
</reference>
<protein>
    <submittedName>
        <fullName evidence="2">Variant surface glycoprotein 3092</fullName>
    </submittedName>
</protein>
<evidence type="ECO:0000313" key="2">
    <source>
        <dbReference type="EMBL" id="AGH59136.1"/>
    </source>
</evidence>
<dbReference type="SUPFAM" id="SSF58087">
    <property type="entry name" value="Variant surface glycoprotein (N-terminal domain)"/>
    <property type="match status" value="1"/>
</dbReference>
<accession>M4SV01</accession>
<sequence>VTVQRASKDDSKPIQLPSQQLRANTARRFLITLGLYQQLAQVHWTSKKKAAPVLAAAAELIAACRSSIADAETKIAKATAAVSAAISKYQAAAQLIGSKTQLKVAPDESSHITTAQLSPKTLGAITVTKCDDTRADQKGITMDLEKEKLEEPTPKVLTHAKLEATCIATSGNSCHDTQLANTGSLTIDLSYVGTAPPTGNWDSDTKVKTVVAAPAASLMADNNTAAHQSLVELRDQTYSQTCSKSIRSFSDVSSTSSFKLAVLKALANKYAANKITESDEETIKSAATAAYGANGERFERNVWEKLTKLTAPQTDGENEKYEEVAKLNTISSVGDALARILTKELEREQQKQNATTKVDDTKDKECGGKKGDDCTGECELVEGVCKAKKKGEEENKEKDGKTASTCAGRQKGECGTTQG</sequence>
<organism evidence="2">
    <name type="scientific">Trypanosoma brucei</name>
    <dbReference type="NCBI Taxonomy" id="5691"/>
    <lineage>
        <taxon>Eukaryota</taxon>
        <taxon>Discoba</taxon>
        <taxon>Euglenozoa</taxon>
        <taxon>Kinetoplastea</taxon>
        <taxon>Metakinetoplastina</taxon>
        <taxon>Trypanosomatida</taxon>
        <taxon>Trypanosomatidae</taxon>
        <taxon>Trypanosoma</taxon>
    </lineage>
</organism>
<feature type="region of interest" description="Disordered" evidence="1">
    <location>
        <begin position="389"/>
        <end position="419"/>
    </location>
</feature>
<feature type="non-terminal residue" evidence="2">
    <location>
        <position position="1"/>
    </location>
</feature>
<dbReference type="AlphaFoldDB" id="M4SV01"/>
<reference evidence="2" key="2">
    <citation type="journal article" date="2014" name="Mol. Biochem. Parasitol.">
        <title>Capturing the variant surface glycoprotein repertoire (the VSGnome) of Trypanosoma brucei Lister 427.</title>
        <authorList>
            <person name="Cross G.A."/>
            <person name="Kim H.S."/>
            <person name="Wickstead B."/>
        </authorList>
    </citation>
    <scope>NUCLEOTIDE SEQUENCE</scope>
    <source>
        <strain evidence="2">Lister 427</strain>
    </source>
</reference>
<dbReference type="VEuPathDB" id="TriTrypDB:Tb05.5K5.530"/>
<dbReference type="VEuPathDB" id="TriTrypDB:Tb427_000045900"/>
<name>M4SV01_9TRYP</name>
<feature type="compositionally biased region" description="Basic and acidic residues" evidence="1">
    <location>
        <begin position="357"/>
        <end position="373"/>
    </location>
</feature>